<evidence type="ECO:0008006" key="5">
    <source>
        <dbReference type="Google" id="ProtNLM"/>
    </source>
</evidence>
<dbReference type="Proteomes" id="UP000826656">
    <property type="component" value="Unassembled WGS sequence"/>
</dbReference>
<dbReference type="Pfam" id="PF01487">
    <property type="entry name" value="DHquinase_I"/>
    <property type="match status" value="1"/>
</dbReference>
<feature type="domain" description="Shikimate dehydrogenase substrate binding N-terminal" evidence="2">
    <location>
        <begin position="238"/>
        <end position="318"/>
    </location>
</feature>
<dbReference type="InterPro" id="IPR006151">
    <property type="entry name" value="Shikm_DH/Glu-tRNA_Rdtase"/>
</dbReference>
<dbReference type="InterPro" id="IPR013708">
    <property type="entry name" value="Shikimate_DH-bd_N"/>
</dbReference>
<organism evidence="3 4">
    <name type="scientific">Solanum tuberosum</name>
    <name type="common">Potato</name>
    <dbReference type="NCBI Taxonomy" id="4113"/>
    <lineage>
        <taxon>Eukaryota</taxon>
        <taxon>Viridiplantae</taxon>
        <taxon>Streptophyta</taxon>
        <taxon>Embryophyta</taxon>
        <taxon>Tracheophyta</taxon>
        <taxon>Spermatophyta</taxon>
        <taxon>Magnoliopsida</taxon>
        <taxon>eudicotyledons</taxon>
        <taxon>Gunneridae</taxon>
        <taxon>Pentapetalae</taxon>
        <taxon>asterids</taxon>
        <taxon>lamiids</taxon>
        <taxon>Solanales</taxon>
        <taxon>Solanaceae</taxon>
        <taxon>Solanoideae</taxon>
        <taxon>Solaneae</taxon>
        <taxon>Solanum</taxon>
    </lineage>
</organism>
<protein>
    <recommendedName>
        <fullName evidence="5">Shikimate dehydrogenase</fullName>
    </recommendedName>
</protein>
<comment type="caution">
    <text evidence="3">The sequence shown here is derived from an EMBL/GenBank/DDBJ whole genome shotgun (WGS) entry which is preliminary data.</text>
</comment>
<dbReference type="Gene3D" id="3.40.50.720">
    <property type="entry name" value="NAD(P)-binding Rossmann-like Domain"/>
    <property type="match status" value="1"/>
</dbReference>
<dbReference type="InterPro" id="IPR013785">
    <property type="entry name" value="Aldolase_TIM"/>
</dbReference>
<accession>A0ABQ7UN47</accession>
<evidence type="ECO:0000259" key="2">
    <source>
        <dbReference type="Pfam" id="PF08501"/>
    </source>
</evidence>
<keyword evidence="4" id="KW-1185">Reference proteome</keyword>
<name>A0ABQ7UN47_SOLTU</name>
<sequence length="539" mass="58303">MGLKHDLVVYTRLECESCEGMAASMHKAKEEGADLVELCIDDFTFSDISQLELLLKQRSLPAIVSLRPKSAINSDWNKTCIQVLKLAVELDVEFVEVDTEVVSHQVVAELMSSRSNSKIIASTYVINAGNPPTKDTLCNSIINLQSTGADIIKLVIDVAYITDVAPVFHMLTHSQLPLIARAAGDRGLISQLLGPKYGAFFVCGSLAGKSTPGLPPLTSIKQVYKLQYVNPDTRVFGVISNPVGHSKGPLLHNPAFRHTGYNGIYVPLLVDNVKEFFRVFSCNDYAGFSVGIPHKEAAVRCCDEVDPLAKSIGAVNTIIRRPSDGKLIGYNTDCEACVTAIEDALRERQKTNGRASNVSPIAGKLFVLVGAGGAGRAIAFGAKSRGARVVIFNRKYERAKALAAAVSCEALPYEHLNDFCPEKGMILANASAVGMQPKSDQTPISKEALRSYELVFDAVYTPRNTRLLQEATEVGATVVSGVEMFVRQALGQFKLFTNGLGLRTLYPPQTPLCACTGYVVVVVEPSVSFAPFILGWGQQ</sequence>
<dbReference type="CDD" id="cd01065">
    <property type="entry name" value="NAD_bind_Shikimate_DH"/>
    <property type="match status" value="1"/>
</dbReference>
<dbReference type="Gene3D" id="3.20.20.70">
    <property type="entry name" value="Aldolase class I"/>
    <property type="match status" value="1"/>
</dbReference>
<evidence type="ECO:0000313" key="4">
    <source>
        <dbReference type="Proteomes" id="UP000826656"/>
    </source>
</evidence>
<dbReference type="HAMAP" id="MF_00222">
    <property type="entry name" value="Shikimate_DH_AroE"/>
    <property type="match status" value="1"/>
</dbReference>
<gene>
    <name evidence="3" type="ORF">KY290_029569</name>
</gene>
<proteinExistence type="inferred from homology"/>
<dbReference type="Pfam" id="PF08501">
    <property type="entry name" value="Shikimate_dh_N"/>
    <property type="match status" value="1"/>
</dbReference>
<dbReference type="InterPro" id="IPR046346">
    <property type="entry name" value="Aminoacid_DH-like_N_sf"/>
</dbReference>
<dbReference type="Gene3D" id="3.40.50.10860">
    <property type="entry name" value="Leucine Dehydrogenase, chain A, domain 1"/>
    <property type="match status" value="1"/>
</dbReference>
<evidence type="ECO:0000259" key="1">
    <source>
        <dbReference type="Pfam" id="PF01488"/>
    </source>
</evidence>
<dbReference type="SUPFAM" id="SSF53223">
    <property type="entry name" value="Aminoacid dehydrogenase-like, N-terminal domain"/>
    <property type="match status" value="1"/>
</dbReference>
<dbReference type="PANTHER" id="PTHR21089">
    <property type="entry name" value="SHIKIMATE DEHYDROGENASE"/>
    <property type="match status" value="1"/>
</dbReference>
<dbReference type="CDD" id="cd00502">
    <property type="entry name" value="DHQase_I"/>
    <property type="match status" value="1"/>
</dbReference>
<dbReference type="InterPro" id="IPR022893">
    <property type="entry name" value="Shikimate_DH_fam"/>
</dbReference>
<dbReference type="SUPFAM" id="SSF51735">
    <property type="entry name" value="NAD(P)-binding Rossmann-fold domains"/>
    <property type="match status" value="1"/>
</dbReference>
<dbReference type="PANTHER" id="PTHR21089:SF7">
    <property type="entry name" value="BIFUNCTIONAL 3-DEHYDROQUINATE DEHYDRATASE_SHIKIMATE DEHYDROGENASE, CHLOROPLASTIC-LIKE ISOFORM X1"/>
    <property type="match status" value="1"/>
</dbReference>
<dbReference type="Pfam" id="PF01488">
    <property type="entry name" value="Shikimate_DH"/>
    <property type="match status" value="1"/>
</dbReference>
<dbReference type="InterPro" id="IPR001381">
    <property type="entry name" value="DHquinase_I"/>
</dbReference>
<dbReference type="InterPro" id="IPR036291">
    <property type="entry name" value="NAD(P)-bd_dom_sf"/>
</dbReference>
<feature type="domain" description="Quinate/shikimate 5-dehydrogenase/glutamyl-tRNA reductase" evidence="1">
    <location>
        <begin position="360"/>
        <end position="464"/>
    </location>
</feature>
<evidence type="ECO:0000313" key="3">
    <source>
        <dbReference type="EMBL" id="KAH0750337.1"/>
    </source>
</evidence>
<dbReference type="EMBL" id="JAIVGD010000019">
    <property type="protein sequence ID" value="KAH0750337.1"/>
    <property type="molecule type" value="Genomic_DNA"/>
</dbReference>
<reference evidence="3 4" key="1">
    <citation type="journal article" date="2021" name="bioRxiv">
        <title>Chromosome-scale and haplotype-resolved genome assembly of a tetraploid potato cultivar.</title>
        <authorList>
            <person name="Sun H."/>
            <person name="Jiao W.-B."/>
            <person name="Krause K."/>
            <person name="Campoy J.A."/>
            <person name="Goel M."/>
            <person name="Folz-Donahue K."/>
            <person name="Kukat C."/>
            <person name="Huettel B."/>
            <person name="Schneeberger K."/>
        </authorList>
    </citation>
    <scope>NUCLEOTIDE SEQUENCE [LARGE SCALE GENOMIC DNA]</scope>
    <source>
        <strain evidence="3">SolTubOtavaFocal</strain>
        <tissue evidence="3">Leaves</tissue>
    </source>
</reference>
<dbReference type="SUPFAM" id="SSF51569">
    <property type="entry name" value="Aldolase"/>
    <property type="match status" value="1"/>
</dbReference>